<protein>
    <submittedName>
        <fullName evidence="2">Uncharacterized protein</fullName>
    </submittedName>
</protein>
<dbReference type="EMBL" id="VSRR010016179">
    <property type="protein sequence ID" value="MPC59012.1"/>
    <property type="molecule type" value="Genomic_DNA"/>
</dbReference>
<feature type="region of interest" description="Disordered" evidence="1">
    <location>
        <begin position="97"/>
        <end position="128"/>
    </location>
</feature>
<accession>A0A5B7GJ89</accession>
<evidence type="ECO:0000313" key="3">
    <source>
        <dbReference type="Proteomes" id="UP000324222"/>
    </source>
</evidence>
<organism evidence="2 3">
    <name type="scientific">Portunus trituberculatus</name>
    <name type="common">Swimming crab</name>
    <name type="synonym">Neptunus trituberculatus</name>
    <dbReference type="NCBI Taxonomy" id="210409"/>
    <lineage>
        <taxon>Eukaryota</taxon>
        <taxon>Metazoa</taxon>
        <taxon>Ecdysozoa</taxon>
        <taxon>Arthropoda</taxon>
        <taxon>Crustacea</taxon>
        <taxon>Multicrustacea</taxon>
        <taxon>Malacostraca</taxon>
        <taxon>Eumalacostraca</taxon>
        <taxon>Eucarida</taxon>
        <taxon>Decapoda</taxon>
        <taxon>Pleocyemata</taxon>
        <taxon>Brachyura</taxon>
        <taxon>Eubrachyura</taxon>
        <taxon>Portunoidea</taxon>
        <taxon>Portunidae</taxon>
        <taxon>Portuninae</taxon>
        <taxon>Portunus</taxon>
    </lineage>
</organism>
<comment type="caution">
    <text evidence="2">The sequence shown here is derived from an EMBL/GenBank/DDBJ whole genome shotgun (WGS) entry which is preliminary data.</text>
</comment>
<evidence type="ECO:0000313" key="2">
    <source>
        <dbReference type="EMBL" id="MPC59012.1"/>
    </source>
</evidence>
<gene>
    <name evidence="2" type="ORF">E2C01_053026</name>
</gene>
<dbReference type="AlphaFoldDB" id="A0A5B7GJ89"/>
<name>A0A5B7GJ89_PORTR</name>
<dbReference type="Proteomes" id="UP000324222">
    <property type="component" value="Unassembled WGS sequence"/>
</dbReference>
<reference evidence="2 3" key="1">
    <citation type="submission" date="2019-05" db="EMBL/GenBank/DDBJ databases">
        <title>Another draft genome of Portunus trituberculatus and its Hox gene families provides insights of decapod evolution.</title>
        <authorList>
            <person name="Jeong J.-H."/>
            <person name="Song I."/>
            <person name="Kim S."/>
            <person name="Choi T."/>
            <person name="Kim D."/>
            <person name="Ryu S."/>
            <person name="Kim W."/>
        </authorList>
    </citation>
    <scope>NUCLEOTIDE SEQUENCE [LARGE SCALE GENOMIC DNA]</scope>
    <source>
        <tissue evidence="2">Muscle</tissue>
    </source>
</reference>
<proteinExistence type="predicted"/>
<keyword evidence="3" id="KW-1185">Reference proteome</keyword>
<sequence>MCDRNETLEHSCCEGMAVFSYSPGRAASVDGSMRGGGGTGQLGEGGVNARGVCSKQLERCAGLRGPAPLCWGQAIPTHLAPRRNMSRTGMQILGGSSLSQHSTPVPSHHHLSPLCVGNSTTHDEINLH</sequence>
<evidence type="ECO:0000256" key="1">
    <source>
        <dbReference type="SAM" id="MobiDB-lite"/>
    </source>
</evidence>